<dbReference type="InterPro" id="IPR001275">
    <property type="entry name" value="DM_DNA-bd"/>
</dbReference>
<keyword evidence="8" id="KW-1185">Reference proteome</keyword>
<reference evidence="7 8" key="1">
    <citation type="journal article" date="2023" name="Arcadia Sci">
        <title>De novo assembly of a long-read Amblyomma americanum tick genome.</title>
        <authorList>
            <person name="Chou S."/>
            <person name="Poskanzer K.E."/>
            <person name="Rollins M."/>
            <person name="Thuy-Boun P.S."/>
        </authorList>
    </citation>
    <scope>NUCLEOTIDE SEQUENCE [LARGE SCALE GENOMIC DNA]</scope>
    <source>
        <strain evidence="7">F_SG_1</strain>
        <tissue evidence="7">Salivary glands</tissue>
    </source>
</reference>
<dbReference type="Pfam" id="PF00751">
    <property type="entry name" value="DM"/>
    <property type="match status" value="1"/>
</dbReference>
<evidence type="ECO:0000256" key="5">
    <source>
        <dbReference type="PROSITE-ProRule" id="PRU00070"/>
    </source>
</evidence>
<dbReference type="Gene3D" id="4.10.1040.10">
    <property type="entry name" value="DM DNA-binding domain"/>
    <property type="match status" value="1"/>
</dbReference>
<dbReference type="PANTHER" id="PTHR12322">
    <property type="entry name" value="DOUBLESEX AND MAB-3 RELATED TRANSCRIPTION FACTOR DMRT"/>
    <property type="match status" value="1"/>
</dbReference>
<feature type="domain" description="DM" evidence="6">
    <location>
        <begin position="27"/>
        <end position="74"/>
    </location>
</feature>
<dbReference type="GO" id="GO:0046872">
    <property type="term" value="F:metal ion binding"/>
    <property type="evidence" value="ECO:0007669"/>
    <property type="project" value="UniProtKB-KW"/>
</dbReference>
<keyword evidence="4 5" id="KW-0539">Nucleus</keyword>
<keyword evidence="2 5" id="KW-0862">Zinc</keyword>
<dbReference type="SMART" id="SM00301">
    <property type="entry name" value="DM"/>
    <property type="match status" value="1"/>
</dbReference>
<dbReference type="GO" id="GO:0007548">
    <property type="term" value="P:sex differentiation"/>
    <property type="evidence" value="ECO:0007669"/>
    <property type="project" value="TreeGrafter"/>
</dbReference>
<organism evidence="7 8">
    <name type="scientific">Amblyomma americanum</name>
    <name type="common">Lone star tick</name>
    <dbReference type="NCBI Taxonomy" id="6943"/>
    <lineage>
        <taxon>Eukaryota</taxon>
        <taxon>Metazoa</taxon>
        <taxon>Ecdysozoa</taxon>
        <taxon>Arthropoda</taxon>
        <taxon>Chelicerata</taxon>
        <taxon>Arachnida</taxon>
        <taxon>Acari</taxon>
        <taxon>Parasitiformes</taxon>
        <taxon>Ixodida</taxon>
        <taxon>Ixodoidea</taxon>
        <taxon>Ixodidae</taxon>
        <taxon>Amblyomminae</taxon>
        <taxon>Amblyomma</taxon>
    </lineage>
</organism>
<sequence>MQEIRVGRRGRIVAMSSTGAASSGKTCSRCRNHGVRVVLKGHKRVCPHRYCSCDRCGLVTMRRQILAEEASIQKKQEAESSLLAAGQLCGQDNLGKRSMDILP</sequence>
<dbReference type="PANTHER" id="PTHR12322:SF53">
    <property type="entry name" value="DOUBLESEX-MAB RELATED 11E"/>
    <property type="match status" value="1"/>
</dbReference>
<gene>
    <name evidence="7" type="ORF">V5799_012462</name>
</gene>
<keyword evidence="3 5" id="KW-0238">DNA-binding</keyword>
<dbReference type="InterPro" id="IPR026607">
    <property type="entry name" value="DMRT"/>
</dbReference>
<dbReference type="Proteomes" id="UP001321473">
    <property type="component" value="Unassembled WGS sequence"/>
</dbReference>
<dbReference type="GO" id="GO:0000981">
    <property type="term" value="F:DNA-binding transcription factor activity, RNA polymerase II-specific"/>
    <property type="evidence" value="ECO:0007669"/>
    <property type="project" value="TreeGrafter"/>
</dbReference>
<protein>
    <recommendedName>
        <fullName evidence="6">DM domain-containing protein</fullName>
    </recommendedName>
</protein>
<dbReference type="InterPro" id="IPR036407">
    <property type="entry name" value="DM_DNA-bd_sf"/>
</dbReference>
<evidence type="ECO:0000259" key="6">
    <source>
        <dbReference type="PROSITE" id="PS50809"/>
    </source>
</evidence>
<evidence type="ECO:0000256" key="2">
    <source>
        <dbReference type="ARBA" id="ARBA00022833"/>
    </source>
</evidence>
<evidence type="ECO:0000313" key="7">
    <source>
        <dbReference type="EMBL" id="KAK8773004.1"/>
    </source>
</evidence>
<evidence type="ECO:0000256" key="4">
    <source>
        <dbReference type="ARBA" id="ARBA00023242"/>
    </source>
</evidence>
<name>A0AAQ4EED0_AMBAM</name>
<dbReference type="EMBL" id="JARKHS020017404">
    <property type="protein sequence ID" value="KAK8773004.1"/>
    <property type="molecule type" value="Genomic_DNA"/>
</dbReference>
<dbReference type="PROSITE" id="PS40000">
    <property type="entry name" value="DM_1"/>
    <property type="match status" value="1"/>
</dbReference>
<accession>A0AAQ4EED0</accession>
<evidence type="ECO:0000256" key="3">
    <source>
        <dbReference type="ARBA" id="ARBA00023125"/>
    </source>
</evidence>
<proteinExistence type="predicted"/>
<evidence type="ECO:0000256" key="1">
    <source>
        <dbReference type="ARBA" id="ARBA00022723"/>
    </source>
</evidence>
<keyword evidence="1 5" id="KW-0479">Metal-binding</keyword>
<dbReference type="PROSITE" id="PS50809">
    <property type="entry name" value="DM_2"/>
    <property type="match status" value="1"/>
</dbReference>
<evidence type="ECO:0000313" key="8">
    <source>
        <dbReference type="Proteomes" id="UP001321473"/>
    </source>
</evidence>
<dbReference type="SUPFAM" id="SSF82927">
    <property type="entry name" value="Cysteine-rich DNA binding domain, (DM domain)"/>
    <property type="match status" value="1"/>
</dbReference>
<dbReference type="AlphaFoldDB" id="A0AAQ4EED0"/>
<feature type="DNA-binding region" description="DM" evidence="5">
    <location>
        <begin position="27"/>
        <end position="74"/>
    </location>
</feature>
<comment type="subcellular location">
    <subcellularLocation>
        <location evidence="5">Nucleus</location>
    </subcellularLocation>
</comment>
<comment type="caution">
    <text evidence="7">The sequence shown here is derived from an EMBL/GenBank/DDBJ whole genome shotgun (WGS) entry which is preliminary data.</text>
</comment>
<dbReference type="GO" id="GO:0005634">
    <property type="term" value="C:nucleus"/>
    <property type="evidence" value="ECO:0007669"/>
    <property type="project" value="UniProtKB-SubCell"/>
</dbReference>
<dbReference type="GO" id="GO:0000978">
    <property type="term" value="F:RNA polymerase II cis-regulatory region sequence-specific DNA binding"/>
    <property type="evidence" value="ECO:0007669"/>
    <property type="project" value="TreeGrafter"/>
</dbReference>